<dbReference type="PANTHER" id="PTHR31704:SF37">
    <property type="entry name" value="HEAT SHOCK PROTEIN"/>
    <property type="match status" value="1"/>
</dbReference>
<keyword evidence="3" id="KW-1185">Reference proteome</keyword>
<dbReference type="PANTHER" id="PTHR31704">
    <property type="entry name" value="MYB/SANT-LIKE DNA-BINDING DOMAIN PROTEIN-RELATED"/>
    <property type="match status" value="1"/>
</dbReference>
<dbReference type="AlphaFoldDB" id="A0A9D3WJD6"/>
<name>A0A9D3WJD6_9ROSI</name>
<dbReference type="Proteomes" id="UP000828251">
    <property type="component" value="Unassembled WGS sequence"/>
</dbReference>
<protein>
    <recommendedName>
        <fullName evidence="1">Myb/SANT-like domain-containing protein</fullName>
    </recommendedName>
</protein>
<dbReference type="OrthoDB" id="999951at2759"/>
<feature type="domain" description="Myb/SANT-like" evidence="1">
    <location>
        <begin position="25"/>
        <end position="69"/>
    </location>
</feature>
<gene>
    <name evidence="2" type="ORF">J1N35_000984</name>
</gene>
<evidence type="ECO:0000313" key="2">
    <source>
        <dbReference type="EMBL" id="KAH1129606.1"/>
    </source>
</evidence>
<organism evidence="2 3">
    <name type="scientific">Gossypium stocksii</name>
    <dbReference type="NCBI Taxonomy" id="47602"/>
    <lineage>
        <taxon>Eukaryota</taxon>
        <taxon>Viridiplantae</taxon>
        <taxon>Streptophyta</taxon>
        <taxon>Embryophyta</taxon>
        <taxon>Tracheophyta</taxon>
        <taxon>Spermatophyta</taxon>
        <taxon>Magnoliopsida</taxon>
        <taxon>eudicotyledons</taxon>
        <taxon>Gunneridae</taxon>
        <taxon>Pentapetalae</taxon>
        <taxon>rosids</taxon>
        <taxon>malvids</taxon>
        <taxon>Malvales</taxon>
        <taxon>Malvaceae</taxon>
        <taxon>Malvoideae</taxon>
        <taxon>Gossypium</taxon>
    </lineage>
</organism>
<dbReference type="InterPro" id="IPR024752">
    <property type="entry name" value="Myb/SANT-like_dom"/>
</dbReference>
<dbReference type="Pfam" id="PF12776">
    <property type="entry name" value="Myb_DNA-bind_3"/>
    <property type="match status" value="1"/>
</dbReference>
<comment type="caution">
    <text evidence="2">The sequence shown here is derived from an EMBL/GenBank/DDBJ whole genome shotgun (WGS) entry which is preliminary data.</text>
</comment>
<proteinExistence type="predicted"/>
<reference evidence="2 3" key="1">
    <citation type="journal article" date="2021" name="Plant Biotechnol. J.">
        <title>Multi-omics assisted identification of the key and species-specific regulatory components of drought-tolerant mechanisms in Gossypium stocksii.</title>
        <authorList>
            <person name="Yu D."/>
            <person name="Ke L."/>
            <person name="Zhang D."/>
            <person name="Wu Y."/>
            <person name="Sun Y."/>
            <person name="Mei J."/>
            <person name="Sun J."/>
            <person name="Sun Y."/>
        </authorList>
    </citation>
    <scope>NUCLEOTIDE SEQUENCE [LARGE SCALE GENOMIC DNA]</scope>
    <source>
        <strain evidence="3">cv. E1</strain>
        <tissue evidence="2">Leaf</tissue>
    </source>
</reference>
<evidence type="ECO:0000313" key="3">
    <source>
        <dbReference type="Proteomes" id="UP000828251"/>
    </source>
</evidence>
<evidence type="ECO:0000259" key="1">
    <source>
        <dbReference type="Pfam" id="PF12776"/>
    </source>
</evidence>
<dbReference type="EMBL" id="JAIQCV010000001">
    <property type="protein sequence ID" value="KAH1129606.1"/>
    <property type="molecule type" value="Genomic_DNA"/>
</dbReference>
<sequence length="108" mass="12502">MNLICEVVVGLALLLQRNLLIFVPSRQFKKRRDALKREWKALKKLKGEDTGLEWNPIKRTVDASDDWWESRLKVVHEAKIFRTLGIDPKFEGKLNQIFMGIVAIGNKA</sequence>
<accession>A0A9D3WJD6</accession>